<dbReference type="EMBL" id="MLJW01000675">
    <property type="protein sequence ID" value="OIQ83750.1"/>
    <property type="molecule type" value="Genomic_DNA"/>
</dbReference>
<sequence length="80" mass="8729">MPLRHGSHPRIKALGIAQGDTQKNVIPPPLALAANVLRSTVLAVAINLSKLTFKQAASSLAGSMWRRLDLIVLFHRIDDH</sequence>
<name>A0A1J5QJT6_9ZZZZ</name>
<accession>A0A1J5QJT6</accession>
<evidence type="ECO:0000313" key="1">
    <source>
        <dbReference type="EMBL" id="OIQ83750.1"/>
    </source>
</evidence>
<reference evidence="1" key="1">
    <citation type="submission" date="2016-10" db="EMBL/GenBank/DDBJ databases">
        <title>Sequence of Gallionella enrichment culture.</title>
        <authorList>
            <person name="Poehlein A."/>
            <person name="Muehling M."/>
            <person name="Daniel R."/>
        </authorList>
    </citation>
    <scope>NUCLEOTIDE SEQUENCE</scope>
</reference>
<protein>
    <submittedName>
        <fullName evidence="1">Uncharacterized protein</fullName>
    </submittedName>
</protein>
<comment type="caution">
    <text evidence="1">The sequence shown here is derived from an EMBL/GenBank/DDBJ whole genome shotgun (WGS) entry which is preliminary data.</text>
</comment>
<gene>
    <name evidence="1" type="ORF">GALL_344340</name>
</gene>
<organism evidence="1">
    <name type="scientific">mine drainage metagenome</name>
    <dbReference type="NCBI Taxonomy" id="410659"/>
    <lineage>
        <taxon>unclassified sequences</taxon>
        <taxon>metagenomes</taxon>
        <taxon>ecological metagenomes</taxon>
    </lineage>
</organism>
<proteinExistence type="predicted"/>
<dbReference type="AlphaFoldDB" id="A0A1J5QJT6"/>